<gene>
    <name evidence="2" type="ORF">EYF88_05070</name>
    <name evidence="1" type="ORF">SAMN06265378_102391</name>
</gene>
<keyword evidence="4" id="KW-1185">Reference proteome</keyword>
<dbReference type="Pfam" id="PF04364">
    <property type="entry name" value="DNA_pol3_chi"/>
    <property type="match status" value="1"/>
</dbReference>
<protein>
    <submittedName>
        <fullName evidence="2">DNA polymerase III subunit chi</fullName>
    </submittedName>
    <submittedName>
        <fullName evidence="1">DNA polymerase III, chi subunit</fullName>
    </submittedName>
</protein>
<proteinExistence type="predicted"/>
<reference evidence="1" key="2">
    <citation type="submission" date="2017-06" db="EMBL/GenBank/DDBJ databases">
        <authorList>
            <person name="Kim H.J."/>
            <person name="Triplett B.A."/>
        </authorList>
    </citation>
    <scope>NUCLEOTIDE SEQUENCE [LARGE SCALE GENOMIC DNA]</scope>
    <source>
        <strain evidence="1">DSM 26170</strain>
    </source>
</reference>
<dbReference type="Gene3D" id="3.40.50.10110">
    <property type="entry name" value="DNA polymerase III subunit chi"/>
    <property type="match status" value="1"/>
</dbReference>
<dbReference type="Proteomes" id="UP000198409">
    <property type="component" value="Unassembled WGS sequence"/>
</dbReference>
<dbReference type="EMBL" id="FZNM01000002">
    <property type="protein sequence ID" value="SNR35058.1"/>
    <property type="molecule type" value="Genomic_DNA"/>
</dbReference>
<sequence length="159" mass="17024">MGNALFYHLTRSPAESLLPTLIGKSLAAGWHVELRGTDPARMERLDLHLWQGDGFLPHGLAGGPHDARQPVLLTVAGQAVAGQAVAGQGAANNPACLMALDGAEVAAAECRVLERTCIIFDGGDAAATTQARERWRLLTQAGIAAEYWSEESGRWERKR</sequence>
<dbReference type="InterPro" id="IPR036768">
    <property type="entry name" value="PolIII_chi_sf"/>
</dbReference>
<accession>A0A238VLH8</accession>
<dbReference type="Proteomes" id="UP000292859">
    <property type="component" value="Unassembled WGS sequence"/>
</dbReference>
<dbReference type="PANTHER" id="PTHR38767">
    <property type="entry name" value="DNA POLYMERASE III SUBUNIT CHI"/>
    <property type="match status" value="1"/>
</dbReference>
<dbReference type="InterPro" id="IPR007459">
    <property type="entry name" value="DNA_pol3_chi"/>
</dbReference>
<dbReference type="EMBL" id="SIRL01000002">
    <property type="protein sequence ID" value="TBN52263.1"/>
    <property type="molecule type" value="Genomic_DNA"/>
</dbReference>
<evidence type="ECO:0000313" key="4">
    <source>
        <dbReference type="Proteomes" id="UP000292859"/>
    </source>
</evidence>
<evidence type="ECO:0000313" key="2">
    <source>
        <dbReference type="EMBL" id="TBN52263.1"/>
    </source>
</evidence>
<dbReference type="GO" id="GO:0003887">
    <property type="term" value="F:DNA-directed DNA polymerase activity"/>
    <property type="evidence" value="ECO:0007669"/>
    <property type="project" value="InterPro"/>
</dbReference>
<reference evidence="2 4" key="3">
    <citation type="submission" date="2019-02" db="EMBL/GenBank/DDBJ databases">
        <authorList>
            <person name="Zhang G."/>
        </authorList>
    </citation>
    <scope>NUCLEOTIDE SEQUENCE [LARGE SCALE GENOMIC DNA]</scope>
    <source>
        <strain evidence="2 4">CMB17</strain>
    </source>
</reference>
<dbReference type="NCBIfam" id="NF004347">
    <property type="entry name" value="PRK05728.1-4"/>
    <property type="match status" value="1"/>
</dbReference>
<dbReference type="OrthoDB" id="9795973at2"/>
<dbReference type="AlphaFoldDB" id="A0A238VLH8"/>
<dbReference type="RefSeq" id="WP_089387069.1">
    <property type="nucleotide sequence ID" value="NZ_FZNM01000002.1"/>
</dbReference>
<dbReference type="GO" id="GO:0003677">
    <property type="term" value="F:DNA binding"/>
    <property type="evidence" value="ECO:0007669"/>
    <property type="project" value="InterPro"/>
</dbReference>
<evidence type="ECO:0000313" key="3">
    <source>
        <dbReference type="Proteomes" id="UP000198409"/>
    </source>
</evidence>
<evidence type="ECO:0000313" key="1">
    <source>
        <dbReference type="EMBL" id="SNR35058.1"/>
    </source>
</evidence>
<reference evidence="3" key="1">
    <citation type="submission" date="2017-06" db="EMBL/GenBank/DDBJ databases">
        <authorList>
            <person name="Varghese N."/>
            <person name="Submissions S."/>
        </authorList>
    </citation>
    <scope>NUCLEOTIDE SEQUENCE [LARGE SCALE GENOMIC DNA]</scope>
    <source>
        <strain evidence="3">DSM 26170</strain>
    </source>
</reference>
<dbReference type="PANTHER" id="PTHR38767:SF1">
    <property type="entry name" value="DNA POLYMERASE III SUBUNIT CHI"/>
    <property type="match status" value="1"/>
</dbReference>
<name>A0A238VLH8_9RHOB</name>
<organism evidence="1 3">
    <name type="scientific">Paracoccus sediminis</name>
    <dbReference type="NCBI Taxonomy" id="1214787"/>
    <lineage>
        <taxon>Bacteria</taxon>
        <taxon>Pseudomonadati</taxon>
        <taxon>Pseudomonadota</taxon>
        <taxon>Alphaproteobacteria</taxon>
        <taxon>Rhodobacterales</taxon>
        <taxon>Paracoccaceae</taxon>
        <taxon>Paracoccus</taxon>
    </lineage>
</organism>
<dbReference type="SUPFAM" id="SSF102400">
    <property type="entry name" value="DNA polymerase III chi subunit"/>
    <property type="match status" value="1"/>
</dbReference>
<dbReference type="GO" id="GO:0006260">
    <property type="term" value="P:DNA replication"/>
    <property type="evidence" value="ECO:0007669"/>
    <property type="project" value="InterPro"/>
</dbReference>
<dbReference type="GO" id="GO:0032298">
    <property type="term" value="P:positive regulation of DNA-templated DNA replication initiation"/>
    <property type="evidence" value="ECO:0007669"/>
    <property type="project" value="TreeGrafter"/>
</dbReference>